<evidence type="ECO:0000313" key="9">
    <source>
        <dbReference type="Proteomes" id="UP000503278"/>
    </source>
</evidence>
<evidence type="ECO:0000256" key="4">
    <source>
        <dbReference type="ARBA" id="ARBA00017871"/>
    </source>
</evidence>
<dbReference type="SUPFAM" id="SSF51905">
    <property type="entry name" value="FAD/NAD(P)-binding domain"/>
    <property type="match status" value="1"/>
</dbReference>
<protein>
    <recommendedName>
        <fullName evidence="4">Tryptophan 2-monooxygenase</fullName>
        <ecNumber evidence="3">1.13.12.3</ecNumber>
    </recommendedName>
</protein>
<accession>A0A7L5E0Y7</accession>
<dbReference type="EC" id="1.13.12.3" evidence="3"/>
<dbReference type="Pfam" id="PF01593">
    <property type="entry name" value="Amino_oxidase"/>
    <property type="match status" value="1"/>
</dbReference>
<feature type="domain" description="Amine oxidase" evidence="7">
    <location>
        <begin position="14"/>
        <end position="433"/>
    </location>
</feature>
<dbReference type="EMBL" id="CP051682">
    <property type="protein sequence ID" value="QJD94483.1"/>
    <property type="molecule type" value="Genomic_DNA"/>
</dbReference>
<evidence type="ECO:0000256" key="5">
    <source>
        <dbReference type="ARBA" id="ARBA00023070"/>
    </source>
</evidence>
<dbReference type="GO" id="GO:0009851">
    <property type="term" value="P:auxin biosynthetic process"/>
    <property type="evidence" value="ECO:0007669"/>
    <property type="project" value="UniProtKB-KW"/>
</dbReference>
<evidence type="ECO:0000256" key="2">
    <source>
        <dbReference type="ARBA" id="ARBA00005833"/>
    </source>
</evidence>
<evidence type="ECO:0000313" key="8">
    <source>
        <dbReference type="EMBL" id="QJD94483.1"/>
    </source>
</evidence>
<dbReference type="Proteomes" id="UP000503278">
    <property type="component" value="Chromosome"/>
</dbReference>
<name>A0A7L5E0Y7_9SPHI</name>
<comment type="catalytic activity">
    <reaction evidence="6">
        <text>L-tryptophan + O2 = indole-3-acetamide + CO2 + H2O</text>
        <dbReference type="Rhea" id="RHEA:16165"/>
        <dbReference type="ChEBI" id="CHEBI:15377"/>
        <dbReference type="ChEBI" id="CHEBI:15379"/>
        <dbReference type="ChEBI" id="CHEBI:16031"/>
        <dbReference type="ChEBI" id="CHEBI:16526"/>
        <dbReference type="ChEBI" id="CHEBI:57912"/>
        <dbReference type="EC" id="1.13.12.3"/>
    </reaction>
</comment>
<dbReference type="AlphaFoldDB" id="A0A7L5E0Y7"/>
<dbReference type="InterPro" id="IPR036188">
    <property type="entry name" value="FAD/NAD-bd_sf"/>
</dbReference>
<dbReference type="SUPFAM" id="SSF54373">
    <property type="entry name" value="FAD-linked reductases, C-terminal domain"/>
    <property type="match status" value="1"/>
</dbReference>
<keyword evidence="5" id="KW-0073">Auxin biosynthesis</keyword>
<reference evidence="8 9" key="1">
    <citation type="submission" date="2020-04" db="EMBL/GenBank/DDBJ databases">
        <title>Genome sequencing of novel species.</title>
        <authorList>
            <person name="Heo J."/>
            <person name="Kim S.-J."/>
            <person name="Kim J.-S."/>
            <person name="Hong S.-B."/>
            <person name="Kwon S.-W."/>
        </authorList>
    </citation>
    <scope>NUCLEOTIDE SEQUENCE [LARGE SCALE GENOMIC DNA]</scope>
    <source>
        <strain evidence="8 9">F39-2</strain>
    </source>
</reference>
<dbReference type="GO" id="GO:0050361">
    <property type="term" value="F:tryptophan 2-monooxygenase activity"/>
    <property type="evidence" value="ECO:0007669"/>
    <property type="project" value="UniProtKB-EC"/>
</dbReference>
<dbReference type="PRINTS" id="PR00420">
    <property type="entry name" value="RNGMNOXGNASE"/>
</dbReference>
<dbReference type="PANTHER" id="PTHR10742">
    <property type="entry name" value="FLAVIN MONOAMINE OXIDASE"/>
    <property type="match status" value="1"/>
</dbReference>
<dbReference type="KEGG" id="mrob:HH214_00665"/>
<organism evidence="8 9">
    <name type="scientific">Mucilaginibacter robiniae</name>
    <dbReference type="NCBI Taxonomy" id="2728022"/>
    <lineage>
        <taxon>Bacteria</taxon>
        <taxon>Pseudomonadati</taxon>
        <taxon>Bacteroidota</taxon>
        <taxon>Sphingobacteriia</taxon>
        <taxon>Sphingobacteriales</taxon>
        <taxon>Sphingobacteriaceae</taxon>
        <taxon>Mucilaginibacter</taxon>
    </lineage>
</organism>
<comment type="similarity">
    <text evidence="2">Belongs to the tryptophan 2-monooxygenase family.</text>
</comment>
<evidence type="ECO:0000259" key="7">
    <source>
        <dbReference type="Pfam" id="PF01593"/>
    </source>
</evidence>
<dbReference type="InterPro" id="IPR050281">
    <property type="entry name" value="Flavin_monoamine_oxidase"/>
</dbReference>
<proteinExistence type="inferred from homology"/>
<dbReference type="InterPro" id="IPR002937">
    <property type="entry name" value="Amino_oxidase"/>
</dbReference>
<evidence type="ECO:0000256" key="1">
    <source>
        <dbReference type="ARBA" id="ARBA00004814"/>
    </source>
</evidence>
<dbReference type="PANTHER" id="PTHR10742:SF410">
    <property type="entry name" value="LYSINE-SPECIFIC HISTONE DEMETHYLASE 2"/>
    <property type="match status" value="1"/>
</dbReference>
<gene>
    <name evidence="8" type="ORF">HH214_00665</name>
</gene>
<keyword evidence="9" id="KW-1185">Reference proteome</keyword>
<dbReference type="Gene3D" id="3.50.50.60">
    <property type="entry name" value="FAD/NAD(P)-binding domain"/>
    <property type="match status" value="1"/>
</dbReference>
<comment type="pathway">
    <text evidence="1">Plant hormone metabolism; auxin biosynthesis.</text>
</comment>
<evidence type="ECO:0000256" key="6">
    <source>
        <dbReference type="ARBA" id="ARBA00047321"/>
    </source>
</evidence>
<dbReference type="RefSeq" id="WP_169605501.1">
    <property type="nucleotide sequence ID" value="NZ_CP051682.1"/>
</dbReference>
<evidence type="ECO:0000256" key="3">
    <source>
        <dbReference type="ARBA" id="ARBA00012535"/>
    </source>
</evidence>
<sequence>MEQANILVIGAGAAGLMAAYTLAKAGKRVTVLEACNRTGGRIHTIDRASFFKHAELGAEFVHGNLPLTLGLLQQANIAYHPIGGEMWQYRAGTFTQDAGMIEGWDLLMKKMNAQQEDATLNEFLEQHFVDPKFEELKDSVRRYAGGYDTGDPDRISVLALQREWQNEDEDAQYRIEGGYCALIQYLVAEFKAAGGAIYLNAPVKEVHWQPGQVKVYTADKEQYEAKQIILALPLGVWQAPADTHGAISFSPGIDAQTEALQQLGFGSVIKILLRFDTIFWEDEVTEELVGHSLKNMEFLFSDEVVPTWWTQLPQHTALLTGWLAGPASQQWANASPEEILQQSLQSLAHVFNRSPEELKAHLIAWHVANWTAEPYTRGSYTYDTVQTPQALQVLSEPIADTIYLAGEFMYQGTAMGTVEAALVSGRNAVQKILGLI</sequence>